<organism evidence="1 2">
    <name type="scientific">Rhodococcus pyridinivorans SB3094</name>
    <dbReference type="NCBI Taxonomy" id="1435356"/>
    <lineage>
        <taxon>Bacteria</taxon>
        <taxon>Bacillati</taxon>
        <taxon>Actinomycetota</taxon>
        <taxon>Actinomycetes</taxon>
        <taxon>Mycobacteriales</taxon>
        <taxon>Nocardiaceae</taxon>
        <taxon>Rhodococcus</taxon>
    </lineage>
</organism>
<dbReference type="AlphaFoldDB" id="V9XQR9"/>
<accession>V9XQR9</accession>
<reference evidence="1 2" key="1">
    <citation type="journal article" date="2014" name="Genome Announc.">
        <title>Complete Genome of Rhodococcus pyridinivorans SB3094, a Methyl-Ethyl-Ketone-Degrading Bacterium Used for Bioaugmentation.</title>
        <authorList>
            <person name="Dueholm M.S."/>
            <person name="Albertsen M."/>
            <person name="D'Imperio S."/>
            <person name="Tale V.P."/>
            <person name="Lewis D."/>
            <person name="Nielsen P.H."/>
            <person name="Nielsen J.L."/>
        </authorList>
    </citation>
    <scope>NUCLEOTIDE SEQUENCE [LARGE SCALE GENOMIC DNA]</scope>
    <source>
        <strain evidence="1 2">SB3094</strain>
    </source>
</reference>
<dbReference type="KEGG" id="rpy:Y013_11475"/>
<dbReference type="PATRIC" id="fig|1435356.3.peg.2302"/>
<dbReference type="Proteomes" id="UP000018781">
    <property type="component" value="Chromosome"/>
</dbReference>
<proteinExistence type="predicted"/>
<evidence type="ECO:0000313" key="1">
    <source>
        <dbReference type="EMBL" id="AHD23727.1"/>
    </source>
</evidence>
<name>V9XQR9_9NOCA</name>
<evidence type="ECO:0000313" key="2">
    <source>
        <dbReference type="Proteomes" id="UP000018781"/>
    </source>
</evidence>
<dbReference type="HOGENOM" id="CLU_3347965_0_0_11"/>
<sequence length="37" mass="4032">MCAISPTDFAHDVGLVVSREQLRILDGQIPDVVPLPE</sequence>
<dbReference type="EMBL" id="CP006996">
    <property type="protein sequence ID" value="AHD23727.1"/>
    <property type="molecule type" value="Genomic_DNA"/>
</dbReference>
<protein>
    <submittedName>
        <fullName evidence="1">Uncharacterized protein</fullName>
    </submittedName>
</protein>
<gene>
    <name evidence="1" type="ORF">Y013_11475</name>
</gene>